<accession>A0A5R9B177</accession>
<dbReference type="OrthoDB" id="2456475at2"/>
<dbReference type="Proteomes" id="UP000307747">
    <property type="component" value="Unassembled WGS sequence"/>
</dbReference>
<keyword evidence="2" id="KW-0472">Membrane</keyword>
<evidence type="ECO:0000256" key="1">
    <source>
        <dbReference type="SAM" id="Coils"/>
    </source>
</evidence>
<feature type="coiled-coil region" evidence="1">
    <location>
        <begin position="268"/>
        <end position="295"/>
    </location>
</feature>
<dbReference type="RefSeq" id="WP_069795824.1">
    <property type="nucleotide sequence ID" value="NZ_CP031275.1"/>
</dbReference>
<keyword evidence="2" id="KW-0812">Transmembrane</keyword>
<keyword evidence="2" id="KW-1133">Transmembrane helix</keyword>
<proteinExistence type="predicted"/>
<keyword evidence="1" id="KW-0175">Coiled coil</keyword>
<comment type="caution">
    <text evidence="3">The sequence shown here is derived from an EMBL/GenBank/DDBJ whole genome shotgun (WGS) entry which is preliminary data.</text>
</comment>
<dbReference type="AlphaFoldDB" id="A0A5R9B177"/>
<name>A0A5R9B177_STAXY</name>
<evidence type="ECO:0000256" key="2">
    <source>
        <dbReference type="SAM" id="Phobius"/>
    </source>
</evidence>
<reference evidence="3 4" key="1">
    <citation type="submission" date="2019-05" db="EMBL/GenBank/DDBJ databases">
        <title>The metagenome of a microbial culture collection derived from dairy environment covers the genomic content of the human microbiome.</title>
        <authorList>
            <person name="Roder T."/>
            <person name="Wuthrich D."/>
            <person name="Sattari Z."/>
            <person name="Von Ah U."/>
            <person name="Bar C."/>
            <person name="Ronchi F."/>
            <person name="Macpherson A.J."/>
            <person name="Ganal-Vonarburg S.C."/>
            <person name="Bruggmann R."/>
            <person name="Vergeres G."/>
        </authorList>
    </citation>
    <scope>NUCLEOTIDE SEQUENCE [LARGE SCALE GENOMIC DNA]</scope>
    <source>
        <strain evidence="3 4">FAM 20833</strain>
    </source>
</reference>
<organism evidence="3 4">
    <name type="scientific">Staphylococcus xylosus</name>
    <dbReference type="NCBI Taxonomy" id="1288"/>
    <lineage>
        <taxon>Bacteria</taxon>
        <taxon>Bacillati</taxon>
        <taxon>Bacillota</taxon>
        <taxon>Bacilli</taxon>
        <taxon>Bacillales</taxon>
        <taxon>Staphylococcaceae</taxon>
        <taxon>Staphylococcus</taxon>
    </lineage>
</organism>
<dbReference type="EMBL" id="VBTJ01000002">
    <property type="protein sequence ID" value="TLP89679.1"/>
    <property type="molecule type" value="Genomic_DNA"/>
</dbReference>
<gene>
    <name evidence="3" type="ORF">FEZ53_09425</name>
</gene>
<feature type="transmembrane region" description="Helical" evidence="2">
    <location>
        <begin position="7"/>
        <end position="29"/>
    </location>
</feature>
<evidence type="ECO:0000313" key="4">
    <source>
        <dbReference type="Proteomes" id="UP000307747"/>
    </source>
</evidence>
<evidence type="ECO:0000313" key="3">
    <source>
        <dbReference type="EMBL" id="TLP89679.1"/>
    </source>
</evidence>
<protein>
    <submittedName>
        <fullName evidence="3">Uncharacterized protein</fullName>
    </submittedName>
</protein>
<sequence length="501" mass="56544">MSKTVKIVIAVVIGVLLVVGIGGAAVYYFTKNTPKNTYLLSEQETAKKLQEYGEGRFENEFKFQDKMKDESYLVNLSASVDVPNRLLKSAEIPKSAVDATKLGLKVGHDPDKEKSILSVTPTVADNEIGEFQWGADKNHQYYSAPILDDVYKAKNDELTDVYKKVTGDTTSVNGDNKTVTNDTLNLNSLLSGSQISQDKIDEISSRYSEIIIDKLDDDNFEKDDATIKIDGEDKDVNKVTMNISKGEVKSIVTKVLKEAKDDKDIKAIAEEQFKSEEYESTIEDALEDVKDTNKDEFPSVKSVIWEDDNQILKRDLTLKAQDGTEVKLTGTSQIDDDKLTMDYKIKAEDNTEISLKGESTKDDDKYKDEYKLVFDEGYKTTDLTLTNNESQDGDKRTDKGNVKVNANYETTTIDYDNTLETDTKNNSQKQDLKIMTDIDDEKVTFNIKGDTKLKEDIKFKQANAQDLNKMTDSDFRKLQREISDKTEDIVKDVAKDIKDKK</sequence>